<gene>
    <name evidence="17" type="ORF">ENN98_03095</name>
</gene>
<accession>A0A7C2TG28</accession>
<evidence type="ECO:0000256" key="8">
    <source>
        <dbReference type="ARBA" id="ARBA00023116"/>
    </source>
</evidence>
<comment type="catalytic activity">
    <reaction evidence="12 13">
        <text>a 2'-deoxyribonucleoside 5'-diphosphate + [thioredoxin]-disulfide + H2O = a ribonucleoside 5'-diphosphate + [thioredoxin]-dithiol</text>
        <dbReference type="Rhea" id="RHEA:23252"/>
        <dbReference type="Rhea" id="RHEA-COMP:10698"/>
        <dbReference type="Rhea" id="RHEA-COMP:10700"/>
        <dbReference type="ChEBI" id="CHEBI:15377"/>
        <dbReference type="ChEBI" id="CHEBI:29950"/>
        <dbReference type="ChEBI" id="CHEBI:50058"/>
        <dbReference type="ChEBI" id="CHEBI:57930"/>
        <dbReference type="ChEBI" id="CHEBI:73316"/>
        <dbReference type="EC" id="1.17.4.1"/>
    </reaction>
</comment>
<dbReference type="NCBIfam" id="TIGR02504">
    <property type="entry name" value="NrdJ_Z"/>
    <property type="match status" value="1"/>
</dbReference>
<keyword evidence="3 13" id="KW-0846">Cobalamin</keyword>
<dbReference type="Pfam" id="PF12637">
    <property type="entry name" value="TSCPD"/>
    <property type="match status" value="1"/>
</dbReference>
<dbReference type="Pfam" id="PF02867">
    <property type="entry name" value="Ribonuc_red_lgC"/>
    <property type="match status" value="1"/>
</dbReference>
<comment type="similarity">
    <text evidence="2 13">Belongs to the ribonucleoside diphosphate reductase class-2 family.</text>
</comment>
<organism evidence="17">
    <name type="scientific">Desulfurivibrio alkaliphilus</name>
    <dbReference type="NCBI Taxonomy" id="427923"/>
    <lineage>
        <taxon>Bacteria</taxon>
        <taxon>Pseudomonadati</taxon>
        <taxon>Thermodesulfobacteriota</taxon>
        <taxon>Desulfobulbia</taxon>
        <taxon>Desulfobulbales</taxon>
        <taxon>Desulfobulbaceae</taxon>
        <taxon>Desulfurivibrio</taxon>
    </lineage>
</organism>
<keyword evidence="5 13" id="KW-0547">Nucleotide-binding</keyword>
<dbReference type="Gene3D" id="3.20.70.20">
    <property type="match status" value="1"/>
</dbReference>
<dbReference type="PANTHER" id="PTHR43371:SF1">
    <property type="entry name" value="RIBONUCLEOSIDE-DIPHOSPHATE REDUCTASE"/>
    <property type="match status" value="1"/>
</dbReference>
<dbReference type="GO" id="GO:0005524">
    <property type="term" value="F:ATP binding"/>
    <property type="evidence" value="ECO:0007669"/>
    <property type="project" value="UniProtKB-KW"/>
</dbReference>
<feature type="domain" description="Ribonucleotide reductase large subunit C-terminal" evidence="15">
    <location>
        <begin position="102"/>
        <end position="569"/>
    </location>
</feature>
<dbReference type="InterPro" id="IPR000788">
    <property type="entry name" value="RNR_lg_C"/>
</dbReference>
<evidence type="ECO:0000256" key="2">
    <source>
        <dbReference type="ARBA" id="ARBA00007405"/>
    </source>
</evidence>
<dbReference type="InterPro" id="IPR008926">
    <property type="entry name" value="RNR_R1-su_N"/>
</dbReference>
<keyword evidence="8" id="KW-0215">Deoxyribonucleotide synthesis</keyword>
<feature type="domain" description="Ribonucleotide reductase large subunit N-terminal" evidence="14">
    <location>
        <begin position="18"/>
        <end position="99"/>
    </location>
</feature>
<comment type="cofactor">
    <cofactor evidence="1 13">
        <name>adenosylcob(III)alamin</name>
        <dbReference type="ChEBI" id="CHEBI:18408"/>
    </cofactor>
</comment>
<sequence length="753" mass="82738">MPTKAAAEKLPAQAMKPKFSANALTILKRRYLKKDAQGKVLETPQQMLWRVAKAVAAADTIYDSGADVDSLALTFYNLMAGLDFMPNSPTLMNAGRKLGQLSACFVLPIEDSMPSIFEAVKQTALIHQSGGGTGFSFSRIRPKNDVVHSTKGISSGPLSFMSVFDCATETIKQGGTRRGANMAILRVDHPDIMDFIKVKSDLNVLHNFNLSVAITDEFMRALAENGDYALINPRNGEIVKYQNAAKLFRQIVKQAWLSGEPGIVFIDRINADNPTPEAGEIESTNPCGEQPLLPYESCNLGSINLANMIKDGEVDWQRLGLVVEQAIHFLDNVVDINKYPLPEIERVTKLNRKVGLGVMGFADLLIQLEIPYSSTEAVTKAEEVMRFIDQQALKASIVLGKARGAFTNFPDSIYGRQEPNVPVRNATRTTIAPTGTISILAGCSSGIEPLFAVAFLRRVMDNDELFEVNPLFEQLAKNEDFYSHELIRRIAHHGTLANIEEIPEKYRRIFETAHDITPRNHLEIQASFQRHTNNAVSKTINFSHEASEDDVREAYMLAYELGCKGVTIYRDGCRDNQVLNIGKTDKKAAPAQVLPQKPVKRDRPAMLSGCTYQMTSGCGPMYVTINEDEEHRFFELFNTVGKAGGCAASQCEAIGRLVSLAWRSGMPPEPIVKQLIGISCHKPSGFGENKVTSCADAIAQAIRRHLERTNGHRDNSLVAQTNAMFGACPECGGVIEHEGGCCVCHACGYSECG</sequence>
<dbReference type="SUPFAM" id="SSF48168">
    <property type="entry name" value="R1 subunit of ribonucleotide reductase, N-terminal domain"/>
    <property type="match status" value="1"/>
</dbReference>
<dbReference type="CDD" id="cd02888">
    <property type="entry name" value="RNR_II_dimer"/>
    <property type="match status" value="1"/>
</dbReference>
<dbReference type="UniPathway" id="UPA00326"/>
<proteinExistence type="inferred from homology"/>
<dbReference type="PRINTS" id="PR01183">
    <property type="entry name" value="RIBORDTASEM1"/>
</dbReference>
<dbReference type="EMBL" id="DSDS01000070">
    <property type="protein sequence ID" value="HET97680.1"/>
    <property type="molecule type" value="Genomic_DNA"/>
</dbReference>
<dbReference type="InterPro" id="IPR024434">
    <property type="entry name" value="TSCPD_dom"/>
</dbReference>
<dbReference type="PANTHER" id="PTHR43371">
    <property type="entry name" value="VITAMIN B12-DEPENDENT RIBONUCLEOTIDE REDUCTASE"/>
    <property type="match status" value="1"/>
</dbReference>
<keyword evidence="6" id="KW-0067">ATP-binding</keyword>
<keyword evidence="10 13" id="KW-0170">Cobalt</keyword>
<keyword evidence="9" id="KW-1015">Disulfide bond</keyword>
<dbReference type="InterPro" id="IPR050862">
    <property type="entry name" value="RdRp_reductase_class-2"/>
</dbReference>
<keyword evidence="4 13" id="KW-0237">DNA synthesis</keyword>
<evidence type="ECO:0000256" key="5">
    <source>
        <dbReference type="ARBA" id="ARBA00022741"/>
    </source>
</evidence>
<dbReference type="NCBIfam" id="NF006417">
    <property type="entry name" value="PRK08665.1"/>
    <property type="match status" value="1"/>
</dbReference>
<evidence type="ECO:0000256" key="11">
    <source>
        <dbReference type="ARBA" id="ARBA00025437"/>
    </source>
</evidence>
<evidence type="ECO:0000259" key="14">
    <source>
        <dbReference type="Pfam" id="PF00317"/>
    </source>
</evidence>
<protein>
    <recommendedName>
        <fullName evidence="13">Vitamin B12-dependent ribonucleotide reductase</fullName>
        <ecNumber evidence="13">1.17.4.1</ecNumber>
    </recommendedName>
</protein>
<comment type="caution">
    <text evidence="17">The sequence shown here is derived from an EMBL/GenBank/DDBJ whole genome shotgun (WGS) entry which is preliminary data.</text>
</comment>
<evidence type="ECO:0000313" key="17">
    <source>
        <dbReference type="EMBL" id="HET97680.1"/>
    </source>
</evidence>
<dbReference type="Pfam" id="PF00317">
    <property type="entry name" value="Ribonuc_red_lgN"/>
    <property type="match status" value="1"/>
</dbReference>
<evidence type="ECO:0000256" key="10">
    <source>
        <dbReference type="ARBA" id="ARBA00023285"/>
    </source>
</evidence>
<evidence type="ECO:0000256" key="4">
    <source>
        <dbReference type="ARBA" id="ARBA00022634"/>
    </source>
</evidence>
<evidence type="ECO:0000256" key="6">
    <source>
        <dbReference type="ARBA" id="ARBA00022840"/>
    </source>
</evidence>
<reference evidence="17" key="1">
    <citation type="journal article" date="2020" name="mSystems">
        <title>Genome- and Community-Level Interaction Insights into Carbon Utilization and Element Cycling Functions of Hydrothermarchaeota in Hydrothermal Sediment.</title>
        <authorList>
            <person name="Zhou Z."/>
            <person name="Liu Y."/>
            <person name="Xu W."/>
            <person name="Pan J."/>
            <person name="Luo Z.H."/>
            <person name="Li M."/>
        </authorList>
    </citation>
    <scope>NUCLEOTIDE SEQUENCE [LARGE SCALE GENOMIC DNA]</scope>
    <source>
        <strain evidence="17">SpSt-1224</strain>
    </source>
</reference>
<dbReference type="Proteomes" id="UP000885986">
    <property type="component" value="Unassembled WGS sequence"/>
</dbReference>
<feature type="domain" description="TSCPD" evidence="16">
    <location>
        <begin position="603"/>
        <end position="706"/>
    </location>
</feature>
<keyword evidence="7 13" id="KW-0560">Oxidoreductase</keyword>
<dbReference type="AlphaFoldDB" id="A0A7C2TG28"/>
<dbReference type="GO" id="GO:0004748">
    <property type="term" value="F:ribonucleoside-diphosphate reductase activity, thioredoxin disulfide as acceptor"/>
    <property type="evidence" value="ECO:0007669"/>
    <property type="project" value="UniProtKB-EC"/>
</dbReference>
<dbReference type="SUPFAM" id="SSF51998">
    <property type="entry name" value="PFL-like glycyl radical enzymes"/>
    <property type="match status" value="1"/>
</dbReference>
<dbReference type="FunFam" id="3.20.70.20:FF:000018">
    <property type="entry name" value="Vitamin B12-dependent ribonucleotide reductase"/>
    <property type="match status" value="1"/>
</dbReference>
<evidence type="ECO:0000256" key="3">
    <source>
        <dbReference type="ARBA" id="ARBA00022628"/>
    </source>
</evidence>
<comment type="function">
    <text evidence="11 13">Catalyzes the reduction of ribonucleotides to deoxyribonucleotides. May function to provide a pool of deoxyribonucleotide precursors for DNA repair during oxygen limitation and/or for immediate growth after restoration of oxygen.</text>
</comment>
<name>A0A7C2TG28_9BACT</name>
<dbReference type="GO" id="GO:0071897">
    <property type="term" value="P:DNA biosynthetic process"/>
    <property type="evidence" value="ECO:0007669"/>
    <property type="project" value="UniProtKB-KW"/>
</dbReference>
<dbReference type="InterPro" id="IPR013344">
    <property type="entry name" value="RNR_NrdJ/NrdZ"/>
</dbReference>
<evidence type="ECO:0000256" key="13">
    <source>
        <dbReference type="RuleBase" id="RU364064"/>
    </source>
</evidence>
<evidence type="ECO:0000259" key="16">
    <source>
        <dbReference type="Pfam" id="PF12637"/>
    </source>
</evidence>
<evidence type="ECO:0000256" key="12">
    <source>
        <dbReference type="ARBA" id="ARBA00047754"/>
    </source>
</evidence>
<dbReference type="GO" id="GO:0009263">
    <property type="term" value="P:deoxyribonucleotide biosynthetic process"/>
    <property type="evidence" value="ECO:0007669"/>
    <property type="project" value="UniProtKB-KW"/>
</dbReference>
<dbReference type="InterPro" id="IPR013509">
    <property type="entry name" value="RNR_lsu_N"/>
</dbReference>
<evidence type="ECO:0000259" key="15">
    <source>
        <dbReference type="Pfam" id="PF02867"/>
    </source>
</evidence>
<dbReference type="GO" id="GO:0031419">
    <property type="term" value="F:cobalamin binding"/>
    <property type="evidence" value="ECO:0007669"/>
    <property type="project" value="UniProtKB-KW"/>
</dbReference>
<evidence type="ECO:0000256" key="9">
    <source>
        <dbReference type="ARBA" id="ARBA00023157"/>
    </source>
</evidence>
<evidence type="ECO:0000256" key="1">
    <source>
        <dbReference type="ARBA" id="ARBA00001922"/>
    </source>
</evidence>
<evidence type="ECO:0000256" key="7">
    <source>
        <dbReference type="ARBA" id="ARBA00023002"/>
    </source>
</evidence>
<dbReference type="EC" id="1.17.4.1" evidence="13"/>